<comment type="caution">
    <text evidence="3">The sequence shown here is derived from an EMBL/GenBank/DDBJ whole genome shotgun (WGS) entry which is preliminary data.</text>
</comment>
<dbReference type="InterPro" id="IPR036047">
    <property type="entry name" value="F-box-like_dom_sf"/>
</dbReference>
<proteinExistence type="predicted"/>
<gene>
    <name evidence="3" type="ORF">MANES_09G147200v8</name>
</gene>
<dbReference type="InterPro" id="IPR001810">
    <property type="entry name" value="F-box_dom"/>
</dbReference>
<feature type="compositionally biased region" description="Low complexity" evidence="1">
    <location>
        <begin position="422"/>
        <end position="438"/>
    </location>
</feature>
<dbReference type="SMART" id="SM00256">
    <property type="entry name" value="FBOX"/>
    <property type="match status" value="1"/>
</dbReference>
<reference evidence="4" key="1">
    <citation type="journal article" date="2016" name="Nat. Biotechnol.">
        <title>Sequencing wild and cultivated cassava and related species reveals extensive interspecific hybridization and genetic diversity.</title>
        <authorList>
            <person name="Bredeson J.V."/>
            <person name="Lyons J.B."/>
            <person name="Prochnik S.E."/>
            <person name="Wu G.A."/>
            <person name="Ha C.M."/>
            <person name="Edsinger-Gonzales E."/>
            <person name="Grimwood J."/>
            <person name="Schmutz J."/>
            <person name="Rabbi I.Y."/>
            <person name="Egesi C."/>
            <person name="Nauluvula P."/>
            <person name="Lebot V."/>
            <person name="Ndunguru J."/>
            <person name="Mkamilo G."/>
            <person name="Bart R.S."/>
            <person name="Setter T.L."/>
            <person name="Gleadow R.M."/>
            <person name="Kulakow P."/>
            <person name="Ferguson M.E."/>
            <person name="Rounsley S."/>
            <person name="Rokhsar D.S."/>
        </authorList>
    </citation>
    <scope>NUCLEOTIDE SEQUENCE [LARGE SCALE GENOMIC DNA]</scope>
    <source>
        <strain evidence="4">cv. AM560-2</strain>
    </source>
</reference>
<dbReference type="InterPro" id="IPR053781">
    <property type="entry name" value="F-box_AtFBL13-like"/>
</dbReference>
<dbReference type="Gene3D" id="3.80.10.10">
    <property type="entry name" value="Ribonuclease Inhibitor"/>
    <property type="match status" value="1"/>
</dbReference>
<dbReference type="CDD" id="cd22160">
    <property type="entry name" value="F-box_AtFBL13-like"/>
    <property type="match status" value="1"/>
</dbReference>
<dbReference type="AlphaFoldDB" id="A0A2C9VAY2"/>
<evidence type="ECO:0000256" key="1">
    <source>
        <dbReference type="SAM" id="MobiDB-lite"/>
    </source>
</evidence>
<keyword evidence="4" id="KW-1185">Reference proteome</keyword>
<evidence type="ECO:0000313" key="3">
    <source>
        <dbReference type="EMBL" id="OAY42019.1"/>
    </source>
</evidence>
<dbReference type="PANTHER" id="PTHR31639:SF237">
    <property type="entry name" value="F-BOX DOMAIN-CONTAINING PROTEIN"/>
    <property type="match status" value="1"/>
</dbReference>
<dbReference type="EMBL" id="CM004395">
    <property type="protein sequence ID" value="OAY42019.1"/>
    <property type="molecule type" value="Genomic_DNA"/>
</dbReference>
<dbReference type="OMA" id="IMRTATR"/>
<accession>A0A2C9VAY2</accession>
<evidence type="ECO:0000259" key="2">
    <source>
        <dbReference type="PROSITE" id="PS50181"/>
    </source>
</evidence>
<dbReference type="SUPFAM" id="SSF81383">
    <property type="entry name" value="F-box domain"/>
    <property type="match status" value="1"/>
</dbReference>
<feature type="region of interest" description="Disordered" evidence="1">
    <location>
        <begin position="418"/>
        <end position="438"/>
    </location>
</feature>
<protein>
    <recommendedName>
        <fullName evidence="2">F-box domain-containing protein</fullName>
    </recommendedName>
</protein>
<dbReference type="InterPro" id="IPR032675">
    <property type="entry name" value="LRR_dom_sf"/>
</dbReference>
<dbReference type="PROSITE" id="PS50181">
    <property type="entry name" value="FBOX"/>
    <property type="match status" value="1"/>
</dbReference>
<dbReference type="SUPFAM" id="SSF52047">
    <property type="entry name" value="RNI-like"/>
    <property type="match status" value="1"/>
</dbReference>
<dbReference type="STRING" id="3983.A0A2C9VAY2"/>
<dbReference type="Pfam" id="PF24758">
    <property type="entry name" value="LRR_At5g56370"/>
    <property type="match status" value="1"/>
</dbReference>
<dbReference type="InterPro" id="IPR055411">
    <property type="entry name" value="LRR_FXL15/At3g58940/PEG3-like"/>
</dbReference>
<sequence length="438" mass="50520">MERNWLLPGVDRISDLPSNVIDHILARLPLKDAVRTSTLSKNWREKWHTLPHIIVDENFFHQRSRQNLEGIINYILTRNEGNIEKFFVSVDEVKECYNLKLWIWRLSQKSIQELSLVMYRGQRNEVPSSLFSCQQLRKLNLCHLEIKWAHSFEGFPNLIFLQLSNVNIETSVFERLISSCPLLEQLFVRNLSCTDHLHINGLCLKYFCFDGDCKSMSFNTPLLEALNIKLYRMGPENNPFDLRFKLHGLPRAITGLYVHCPFQRFLAAGDTFTEVSTYYRHLRTLVICAFCFERVDEVSLLLSLIGSALSLQILDIKACSCQNEGASEPILQFWEEQNHSLFSFNLLQRVAVRSFHGKDYETRFIQFLLANSPILEQITVECMTNPNFNQDEVQAALLSFCGDPTKLNFIKGIYNPPRVDSSDSNDNSNSSLSSSDGD</sequence>
<evidence type="ECO:0000313" key="4">
    <source>
        <dbReference type="Proteomes" id="UP000091857"/>
    </source>
</evidence>
<dbReference type="Proteomes" id="UP000091857">
    <property type="component" value="Chromosome 9"/>
</dbReference>
<feature type="domain" description="F-box" evidence="2">
    <location>
        <begin position="10"/>
        <end position="63"/>
    </location>
</feature>
<dbReference type="OrthoDB" id="830605at2759"/>
<name>A0A2C9VAY2_MANES</name>
<dbReference type="Pfam" id="PF00646">
    <property type="entry name" value="F-box"/>
    <property type="match status" value="1"/>
</dbReference>
<dbReference type="Gramene" id="Manes.09G147200.1.v8.1">
    <property type="protein sequence ID" value="Manes.09G147200.1.v8.1.CDS"/>
    <property type="gene ID" value="Manes.09G147200.v8.1"/>
</dbReference>
<dbReference type="PANTHER" id="PTHR31639">
    <property type="entry name" value="F-BOX PROTEIN-LIKE"/>
    <property type="match status" value="1"/>
</dbReference>
<organism evidence="3 4">
    <name type="scientific">Manihot esculenta</name>
    <name type="common">Cassava</name>
    <name type="synonym">Jatropha manihot</name>
    <dbReference type="NCBI Taxonomy" id="3983"/>
    <lineage>
        <taxon>Eukaryota</taxon>
        <taxon>Viridiplantae</taxon>
        <taxon>Streptophyta</taxon>
        <taxon>Embryophyta</taxon>
        <taxon>Tracheophyta</taxon>
        <taxon>Spermatophyta</taxon>
        <taxon>Magnoliopsida</taxon>
        <taxon>eudicotyledons</taxon>
        <taxon>Gunneridae</taxon>
        <taxon>Pentapetalae</taxon>
        <taxon>rosids</taxon>
        <taxon>fabids</taxon>
        <taxon>Malpighiales</taxon>
        <taxon>Euphorbiaceae</taxon>
        <taxon>Crotonoideae</taxon>
        <taxon>Manihoteae</taxon>
        <taxon>Manihot</taxon>
    </lineage>
</organism>